<gene>
    <name evidence="1" type="ORF">GCL57_06985</name>
</gene>
<keyword evidence="2" id="KW-1185">Reference proteome</keyword>
<dbReference type="RefSeq" id="WP_152212639.1">
    <property type="nucleotide sequence ID" value="NZ_WFLN01000006.1"/>
</dbReference>
<name>A0A833N4D3_9BACT</name>
<sequence>MSDNLTNAFSFFFNKIESEISVLTNSTHTAHVMNQREEFIVMKRLAQLYVDDKLSDEMNFGLVRKKAFEILSKEDLLNKVSAIAKKPAQEEDFYWQAADSLKRKITSNLQHLVAALDFSSTNPENRWMEALRWIKTDFPRPKQSAPFTDECPDKTIPIKLLPYLSNKTDNNSEKINQSRYEFWIYKQINYQLKKGSIFLEDSLQYRSLSQELVSLEEKEILIKQLNISALTQPIDRQLDSLFAELNGLWEVFNKELKKTTLNISVMTIKIKHYIGRNPILKKMRSLNPDFINK</sequence>
<comment type="caution">
    <text evidence="1">The sequence shown here is derived from an EMBL/GenBank/DDBJ whole genome shotgun (WGS) entry which is preliminary data.</text>
</comment>
<protein>
    <submittedName>
        <fullName evidence="1">Uncharacterized protein</fullName>
    </submittedName>
</protein>
<dbReference type="Proteomes" id="UP000442694">
    <property type="component" value="Unassembled WGS sequence"/>
</dbReference>
<dbReference type="EMBL" id="WFLN01000006">
    <property type="protein sequence ID" value="KAB8030711.1"/>
    <property type="molecule type" value="Genomic_DNA"/>
</dbReference>
<evidence type="ECO:0000313" key="2">
    <source>
        <dbReference type="Proteomes" id="UP000442694"/>
    </source>
</evidence>
<organism evidence="1 2">
    <name type="scientific">Fluviispira multicolorata</name>
    <dbReference type="NCBI Taxonomy" id="2654512"/>
    <lineage>
        <taxon>Bacteria</taxon>
        <taxon>Pseudomonadati</taxon>
        <taxon>Bdellovibrionota</taxon>
        <taxon>Oligoflexia</taxon>
        <taxon>Silvanigrellales</taxon>
        <taxon>Silvanigrellaceae</taxon>
        <taxon>Fluviispira</taxon>
    </lineage>
</organism>
<accession>A0A833N4D3</accession>
<reference evidence="1 2" key="1">
    <citation type="submission" date="2019-10" db="EMBL/GenBank/DDBJ databases">
        <title>New genus of Silvanigrellaceae.</title>
        <authorList>
            <person name="Pitt A."/>
            <person name="Hahn M.W."/>
        </authorList>
    </citation>
    <scope>NUCLEOTIDE SEQUENCE [LARGE SCALE GENOMIC DNA]</scope>
    <source>
        <strain evidence="1 2">33A1-SZDP</strain>
    </source>
</reference>
<dbReference type="AlphaFoldDB" id="A0A833N4D3"/>
<evidence type="ECO:0000313" key="1">
    <source>
        <dbReference type="EMBL" id="KAB8030711.1"/>
    </source>
</evidence>
<proteinExistence type="predicted"/>